<accession>A0AAW7XLN9</accession>
<gene>
    <name evidence="1" type="ORF">Q4490_13515</name>
</gene>
<comment type="caution">
    <text evidence="1">The sequence shown here is derived from an EMBL/GenBank/DDBJ whole genome shotgun (WGS) entry which is preliminary data.</text>
</comment>
<evidence type="ECO:0000313" key="2">
    <source>
        <dbReference type="Proteomes" id="UP001169862"/>
    </source>
</evidence>
<dbReference type="Gene3D" id="3.40.47.10">
    <property type="match status" value="1"/>
</dbReference>
<dbReference type="GO" id="GO:0016746">
    <property type="term" value="F:acyltransferase activity"/>
    <property type="evidence" value="ECO:0007669"/>
    <property type="project" value="InterPro"/>
</dbReference>
<organism evidence="1 2">
    <name type="scientific">Neptunomonas phycophila</name>
    <dbReference type="NCBI Taxonomy" id="1572645"/>
    <lineage>
        <taxon>Bacteria</taxon>
        <taxon>Pseudomonadati</taxon>
        <taxon>Pseudomonadota</taxon>
        <taxon>Gammaproteobacteria</taxon>
        <taxon>Oceanospirillales</taxon>
        <taxon>Oceanospirillaceae</taxon>
        <taxon>Neptunomonas</taxon>
    </lineage>
</organism>
<sequence length="348" mass="37785">MQQRTPVEANRPLAIEQIGLVSALGRGWKTNGSAMLLGYSGTYRQQARCDIDSKLRGYSRLAAYVEEALSEIACDTIKHVFLCTSEASRPGLFSDIHKANLLQALVNRPYIQERLGGITLEVIPEGRAALASALERSNTVMTQPDDKVLILAADTYLNSQTHLQLLSPPSREGVSRKVRVLTDKNSDGFIPGEGAGALLVGRPSQKEDQLLILSTAITEEQAVIDSGLPCKAVGLTQAIRKASERAQSALANCQYRVASASGEHYFFEEAGLAQTRVLDRKIETQALWLPASHVGEIGAVAGIAMMNMILYASLQNPSMRTDYCAHVSNDDSPRAAMFVSFERSGYAK</sequence>
<name>A0AAW7XLN9_9GAMM</name>
<protein>
    <recommendedName>
        <fullName evidence="3">3-oxoacyl-ACP synthase</fullName>
    </recommendedName>
</protein>
<dbReference type="AlphaFoldDB" id="A0AAW7XLN9"/>
<dbReference type="InterPro" id="IPR016039">
    <property type="entry name" value="Thiolase-like"/>
</dbReference>
<evidence type="ECO:0008006" key="3">
    <source>
        <dbReference type="Google" id="ProtNLM"/>
    </source>
</evidence>
<dbReference type="Proteomes" id="UP001169862">
    <property type="component" value="Unassembled WGS sequence"/>
</dbReference>
<dbReference type="RefSeq" id="WP_303551360.1">
    <property type="nucleotide sequence ID" value="NZ_JAUOPG010000009.1"/>
</dbReference>
<evidence type="ECO:0000313" key="1">
    <source>
        <dbReference type="EMBL" id="MDO6454587.1"/>
    </source>
</evidence>
<dbReference type="EMBL" id="JAUOPG010000009">
    <property type="protein sequence ID" value="MDO6454587.1"/>
    <property type="molecule type" value="Genomic_DNA"/>
</dbReference>
<reference evidence="1" key="1">
    <citation type="submission" date="2023-07" db="EMBL/GenBank/DDBJ databases">
        <title>Genome content predicts the carbon catabolic preferences of heterotrophic bacteria.</title>
        <authorList>
            <person name="Gralka M."/>
        </authorList>
    </citation>
    <scope>NUCLEOTIDE SEQUENCE</scope>
    <source>
        <strain evidence="1">I2M16</strain>
    </source>
</reference>
<dbReference type="SUPFAM" id="SSF53901">
    <property type="entry name" value="Thiolase-like"/>
    <property type="match status" value="1"/>
</dbReference>
<proteinExistence type="predicted"/>